<proteinExistence type="predicted"/>
<reference evidence="1" key="1">
    <citation type="submission" date="2018-05" db="EMBL/GenBank/DDBJ databases">
        <authorList>
            <person name="Lanie J.A."/>
            <person name="Ng W.-L."/>
            <person name="Kazmierczak K.M."/>
            <person name="Andrzejewski T.M."/>
            <person name="Davidsen T.M."/>
            <person name="Wayne K.J."/>
            <person name="Tettelin H."/>
            <person name="Glass J.I."/>
            <person name="Rusch D."/>
            <person name="Podicherti R."/>
            <person name="Tsui H.-C.T."/>
            <person name="Winkler M.E."/>
        </authorList>
    </citation>
    <scope>NUCLEOTIDE SEQUENCE</scope>
</reference>
<name>A0A381XY23_9ZZZZ</name>
<dbReference type="AlphaFoldDB" id="A0A381XY23"/>
<protein>
    <submittedName>
        <fullName evidence="1">Uncharacterized protein</fullName>
    </submittedName>
</protein>
<organism evidence="1">
    <name type="scientific">marine metagenome</name>
    <dbReference type="NCBI Taxonomy" id="408172"/>
    <lineage>
        <taxon>unclassified sequences</taxon>
        <taxon>metagenomes</taxon>
        <taxon>ecological metagenomes</taxon>
    </lineage>
</organism>
<accession>A0A381XY23</accession>
<dbReference type="EMBL" id="UINC01016696">
    <property type="protein sequence ID" value="SVA69321.1"/>
    <property type="molecule type" value="Genomic_DNA"/>
</dbReference>
<gene>
    <name evidence="1" type="ORF">METZ01_LOCUS122175</name>
</gene>
<sequence>MESAVHREFETEKRKLSKSYPIDYFYIDIAEVGTEKEKLCPFTVIDSTWKFTCSELDKRKARAITTDFLSRPIPEIPYRMSAISTYCGLQFTNR</sequence>
<evidence type="ECO:0000313" key="1">
    <source>
        <dbReference type="EMBL" id="SVA69321.1"/>
    </source>
</evidence>